<dbReference type="Gene3D" id="2.40.50.100">
    <property type="match status" value="1"/>
</dbReference>
<evidence type="ECO:0000256" key="1">
    <source>
        <dbReference type="ARBA" id="ARBA00009477"/>
    </source>
</evidence>
<keyword evidence="3" id="KW-0732">Signal</keyword>
<feature type="signal peptide" evidence="3">
    <location>
        <begin position="1"/>
        <end position="26"/>
    </location>
</feature>
<dbReference type="EMBL" id="SLWF01000007">
    <property type="protein sequence ID" value="TCN86333.1"/>
    <property type="molecule type" value="Genomic_DNA"/>
</dbReference>
<dbReference type="Gene3D" id="1.10.287.470">
    <property type="entry name" value="Helix hairpin bin"/>
    <property type="match status" value="1"/>
</dbReference>
<gene>
    <name evidence="5" type="ORF">EDC91_10783</name>
</gene>
<comment type="caution">
    <text evidence="5">The sequence shown here is derived from an EMBL/GenBank/DDBJ whole genome shotgun (WGS) entry which is preliminary data.</text>
</comment>
<evidence type="ECO:0000313" key="5">
    <source>
        <dbReference type="EMBL" id="TCN86333.1"/>
    </source>
</evidence>
<dbReference type="PANTHER" id="PTHR30097">
    <property type="entry name" value="CATION EFFLUX SYSTEM PROTEIN CUSB"/>
    <property type="match status" value="1"/>
</dbReference>
<keyword evidence="2" id="KW-0813">Transport</keyword>
<proteinExistence type="inferred from homology"/>
<dbReference type="InterPro" id="IPR058625">
    <property type="entry name" value="MdtA-like_BSH"/>
</dbReference>
<reference evidence="5 6" key="1">
    <citation type="submission" date="2019-03" db="EMBL/GenBank/DDBJ databases">
        <title>Freshwater and sediment microbial communities from various areas in North America, analyzing microbe dynamics in response to fracking.</title>
        <authorList>
            <person name="Lamendella R."/>
        </authorList>
    </citation>
    <scope>NUCLEOTIDE SEQUENCE [LARGE SCALE GENOMIC DNA]</scope>
    <source>
        <strain evidence="5 6">74A</strain>
    </source>
</reference>
<dbReference type="AlphaFoldDB" id="A0A4R2FG23"/>
<dbReference type="InterPro" id="IPR051909">
    <property type="entry name" value="MFP_Cation_Efflux"/>
</dbReference>
<sequence>MSLSKISTKYQILVLVIGCLHSAADADDGSNLHAEPLLQLSAEQQQLAGIQVTPAAGGFSPQSVANAVLQVDRERTFTLTPQLDVIVLQRHVVPGQQVTAGQRLLTLGGVDVAKAQADFINAASNWRRINAMSATAISDSERQQTLVAKEQCRAVLQALQMTVEQIAALQADPTLIGSYQLLAPINGRVQQDNTRLGELQSAGNVLLQLTDESSLWVVAEMTPQQSAQLTQAKKLLVKVDATMVSATIIGRAHELSSSTRTERLIAQLDNRQTYWHAGQFAEVFLPQPEQPGVLLPDAALSRSDDGDWQVFVATAAGFRAQEVQVRQQQRGMNLVTGIAPGTPVVTAGAFFLASELAKSGFDVHNH</sequence>
<name>A0A4R2FG23_9GAMM</name>
<evidence type="ECO:0000259" key="4">
    <source>
        <dbReference type="Pfam" id="PF25917"/>
    </source>
</evidence>
<dbReference type="Gene3D" id="2.40.420.20">
    <property type="match status" value="1"/>
</dbReference>
<dbReference type="GO" id="GO:0060003">
    <property type="term" value="P:copper ion export"/>
    <property type="evidence" value="ECO:0007669"/>
    <property type="project" value="TreeGrafter"/>
</dbReference>
<keyword evidence="6" id="KW-1185">Reference proteome</keyword>
<feature type="domain" description="Multidrug resistance protein MdtA-like barrel-sandwich hybrid" evidence="4">
    <location>
        <begin position="75"/>
        <end position="205"/>
    </location>
</feature>
<comment type="similarity">
    <text evidence="1">Belongs to the membrane fusion protein (MFP) (TC 8.A.1) family.</text>
</comment>
<accession>A0A4R2FG23</accession>
<protein>
    <submittedName>
        <fullName evidence="5">RND family efflux transporter MFP subunit</fullName>
    </submittedName>
</protein>
<evidence type="ECO:0000256" key="3">
    <source>
        <dbReference type="SAM" id="SignalP"/>
    </source>
</evidence>
<dbReference type="Proteomes" id="UP000294832">
    <property type="component" value="Unassembled WGS sequence"/>
</dbReference>
<dbReference type="GO" id="GO:0046914">
    <property type="term" value="F:transition metal ion binding"/>
    <property type="evidence" value="ECO:0007669"/>
    <property type="project" value="TreeGrafter"/>
</dbReference>
<organism evidence="5 6">
    <name type="scientific">Shewanella fodinae</name>
    <dbReference type="NCBI Taxonomy" id="552357"/>
    <lineage>
        <taxon>Bacteria</taxon>
        <taxon>Pseudomonadati</taxon>
        <taxon>Pseudomonadota</taxon>
        <taxon>Gammaproteobacteria</taxon>
        <taxon>Alteromonadales</taxon>
        <taxon>Shewanellaceae</taxon>
        <taxon>Shewanella</taxon>
    </lineage>
</organism>
<dbReference type="RefSeq" id="WP_243691945.1">
    <property type="nucleotide sequence ID" value="NZ_SLWF01000007.1"/>
</dbReference>
<dbReference type="PANTHER" id="PTHR30097:SF15">
    <property type="entry name" value="CATION EFFLUX SYSTEM PROTEIN CUSB"/>
    <property type="match status" value="1"/>
</dbReference>
<dbReference type="GO" id="GO:0015679">
    <property type="term" value="P:plasma membrane copper ion transport"/>
    <property type="evidence" value="ECO:0007669"/>
    <property type="project" value="TreeGrafter"/>
</dbReference>
<dbReference type="Pfam" id="PF25917">
    <property type="entry name" value="BSH_RND"/>
    <property type="match status" value="1"/>
</dbReference>
<dbReference type="SUPFAM" id="SSF111369">
    <property type="entry name" value="HlyD-like secretion proteins"/>
    <property type="match status" value="1"/>
</dbReference>
<feature type="chain" id="PRO_5021027953" evidence="3">
    <location>
        <begin position="27"/>
        <end position="366"/>
    </location>
</feature>
<dbReference type="Gene3D" id="2.40.30.170">
    <property type="match status" value="1"/>
</dbReference>
<evidence type="ECO:0000256" key="2">
    <source>
        <dbReference type="ARBA" id="ARBA00022448"/>
    </source>
</evidence>
<evidence type="ECO:0000313" key="6">
    <source>
        <dbReference type="Proteomes" id="UP000294832"/>
    </source>
</evidence>
<dbReference type="GO" id="GO:0030288">
    <property type="term" value="C:outer membrane-bounded periplasmic space"/>
    <property type="evidence" value="ECO:0007669"/>
    <property type="project" value="TreeGrafter"/>
</dbReference>